<protein>
    <submittedName>
        <fullName evidence="1">Uncharacterized protein</fullName>
    </submittedName>
</protein>
<gene>
    <name evidence="1" type="ORF">BS47DRAFT_1293455</name>
</gene>
<dbReference type="EMBL" id="MU128947">
    <property type="protein sequence ID" value="KAF9515667.1"/>
    <property type="molecule type" value="Genomic_DNA"/>
</dbReference>
<sequence length="58" mass="6666">MDCSRDSPFFSCLHHSLWFMDAYQKGVNGAEAAWASKKYCGHQVLPESLMMDMDKYLS</sequence>
<accession>A0A9P6B1D6</accession>
<comment type="caution">
    <text evidence="1">The sequence shown here is derived from an EMBL/GenBank/DDBJ whole genome shotgun (WGS) entry which is preliminary data.</text>
</comment>
<evidence type="ECO:0000313" key="2">
    <source>
        <dbReference type="Proteomes" id="UP000886523"/>
    </source>
</evidence>
<name>A0A9P6B1D6_9AGAM</name>
<dbReference type="Proteomes" id="UP000886523">
    <property type="component" value="Unassembled WGS sequence"/>
</dbReference>
<keyword evidence="2" id="KW-1185">Reference proteome</keyword>
<organism evidence="1 2">
    <name type="scientific">Hydnum rufescens UP504</name>
    <dbReference type="NCBI Taxonomy" id="1448309"/>
    <lineage>
        <taxon>Eukaryota</taxon>
        <taxon>Fungi</taxon>
        <taxon>Dikarya</taxon>
        <taxon>Basidiomycota</taxon>
        <taxon>Agaricomycotina</taxon>
        <taxon>Agaricomycetes</taxon>
        <taxon>Cantharellales</taxon>
        <taxon>Hydnaceae</taxon>
        <taxon>Hydnum</taxon>
    </lineage>
</organism>
<evidence type="ECO:0000313" key="1">
    <source>
        <dbReference type="EMBL" id="KAF9515667.1"/>
    </source>
</evidence>
<reference evidence="1" key="1">
    <citation type="journal article" date="2020" name="Nat. Commun.">
        <title>Large-scale genome sequencing of mycorrhizal fungi provides insights into the early evolution of symbiotic traits.</title>
        <authorList>
            <person name="Miyauchi S."/>
            <person name="Kiss E."/>
            <person name="Kuo A."/>
            <person name="Drula E."/>
            <person name="Kohler A."/>
            <person name="Sanchez-Garcia M."/>
            <person name="Morin E."/>
            <person name="Andreopoulos B."/>
            <person name="Barry K.W."/>
            <person name="Bonito G."/>
            <person name="Buee M."/>
            <person name="Carver A."/>
            <person name="Chen C."/>
            <person name="Cichocki N."/>
            <person name="Clum A."/>
            <person name="Culley D."/>
            <person name="Crous P.W."/>
            <person name="Fauchery L."/>
            <person name="Girlanda M."/>
            <person name="Hayes R.D."/>
            <person name="Keri Z."/>
            <person name="LaButti K."/>
            <person name="Lipzen A."/>
            <person name="Lombard V."/>
            <person name="Magnuson J."/>
            <person name="Maillard F."/>
            <person name="Murat C."/>
            <person name="Nolan M."/>
            <person name="Ohm R.A."/>
            <person name="Pangilinan J."/>
            <person name="Pereira M.F."/>
            <person name="Perotto S."/>
            <person name="Peter M."/>
            <person name="Pfister S."/>
            <person name="Riley R."/>
            <person name="Sitrit Y."/>
            <person name="Stielow J.B."/>
            <person name="Szollosi G."/>
            <person name="Zifcakova L."/>
            <person name="Stursova M."/>
            <person name="Spatafora J.W."/>
            <person name="Tedersoo L."/>
            <person name="Vaario L.M."/>
            <person name="Yamada A."/>
            <person name="Yan M."/>
            <person name="Wang P."/>
            <person name="Xu J."/>
            <person name="Bruns T."/>
            <person name="Baldrian P."/>
            <person name="Vilgalys R."/>
            <person name="Dunand C."/>
            <person name="Henrissat B."/>
            <person name="Grigoriev I.V."/>
            <person name="Hibbett D."/>
            <person name="Nagy L.G."/>
            <person name="Martin F.M."/>
        </authorList>
    </citation>
    <scope>NUCLEOTIDE SEQUENCE</scope>
    <source>
        <strain evidence="1">UP504</strain>
    </source>
</reference>
<dbReference type="OrthoDB" id="2416294at2759"/>
<proteinExistence type="predicted"/>
<dbReference type="AlphaFoldDB" id="A0A9P6B1D6"/>